<comment type="cofactor">
    <cofactor evidence="1 13">
        <name>heme</name>
        <dbReference type="ChEBI" id="CHEBI:30413"/>
    </cofactor>
</comment>
<evidence type="ECO:0000256" key="9">
    <source>
        <dbReference type="ARBA" id="ARBA00023002"/>
    </source>
</evidence>
<evidence type="ECO:0000256" key="1">
    <source>
        <dbReference type="ARBA" id="ARBA00001971"/>
    </source>
</evidence>
<evidence type="ECO:0000313" key="15">
    <source>
        <dbReference type="EMBL" id="PCH39549.1"/>
    </source>
</evidence>
<keyword evidence="10 13" id="KW-0408">Iron</keyword>
<dbReference type="OrthoDB" id="1103324at2759"/>
<dbReference type="InterPro" id="IPR050364">
    <property type="entry name" value="Cytochrome_P450_fung"/>
</dbReference>
<keyword evidence="11" id="KW-0503">Monooxygenase</keyword>
<protein>
    <submittedName>
        <fullName evidence="15">Cytochrome P450</fullName>
    </submittedName>
</protein>
<keyword evidence="16" id="KW-1185">Reference proteome</keyword>
<evidence type="ECO:0000256" key="2">
    <source>
        <dbReference type="ARBA" id="ARBA00004167"/>
    </source>
</evidence>
<dbReference type="GO" id="GO:0005506">
    <property type="term" value="F:iron ion binding"/>
    <property type="evidence" value="ECO:0007669"/>
    <property type="project" value="InterPro"/>
</dbReference>
<evidence type="ECO:0000256" key="11">
    <source>
        <dbReference type="ARBA" id="ARBA00023033"/>
    </source>
</evidence>
<evidence type="ECO:0000256" key="3">
    <source>
        <dbReference type="ARBA" id="ARBA00005179"/>
    </source>
</evidence>
<dbReference type="EMBL" id="KB468009">
    <property type="protein sequence ID" value="PCH39549.1"/>
    <property type="molecule type" value="Genomic_DNA"/>
</dbReference>
<evidence type="ECO:0000256" key="6">
    <source>
        <dbReference type="ARBA" id="ARBA00022692"/>
    </source>
</evidence>
<keyword evidence="6 14" id="KW-0812">Transmembrane</keyword>
<feature type="transmembrane region" description="Helical" evidence="14">
    <location>
        <begin position="6"/>
        <end position="25"/>
    </location>
</feature>
<dbReference type="GO" id="GO:0016705">
    <property type="term" value="F:oxidoreductase activity, acting on paired donors, with incorporation or reduction of molecular oxygen"/>
    <property type="evidence" value="ECO:0007669"/>
    <property type="project" value="InterPro"/>
</dbReference>
<comment type="similarity">
    <text evidence="4">Belongs to the cytochrome P450 family.</text>
</comment>
<dbReference type="InterPro" id="IPR036396">
    <property type="entry name" value="Cyt_P450_sf"/>
</dbReference>
<dbReference type="CDD" id="cd11065">
    <property type="entry name" value="CYP64-like"/>
    <property type="match status" value="1"/>
</dbReference>
<proteinExistence type="inferred from homology"/>
<dbReference type="GO" id="GO:0020037">
    <property type="term" value="F:heme binding"/>
    <property type="evidence" value="ECO:0007669"/>
    <property type="project" value="InterPro"/>
</dbReference>
<dbReference type="Pfam" id="PF00067">
    <property type="entry name" value="p450"/>
    <property type="match status" value="1"/>
</dbReference>
<dbReference type="Proteomes" id="UP000218811">
    <property type="component" value="Unassembled WGS sequence"/>
</dbReference>
<evidence type="ECO:0000256" key="4">
    <source>
        <dbReference type="ARBA" id="ARBA00010617"/>
    </source>
</evidence>
<keyword evidence="9" id="KW-0560">Oxidoreductase</keyword>
<dbReference type="PRINTS" id="PR00385">
    <property type="entry name" value="P450"/>
</dbReference>
<dbReference type="OMA" id="DWIMSEL"/>
<keyword evidence="7 13" id="KW-0479">Metal-binding</keyword>
<dbReference type="GO" id="GO:0004497">
    <property type="term" value="F:monooxygenase activity"/>
    <property type="evidence" value="ECO:0007669"/>
    <property type="project" value="UniProtKB-KW"/>
</dbReference>
<keyword evidence="12 14" id="KW-0472">Membrane</keyword>
<dbReference type="AlphaFoldDB" id="A0A2H3JL82"/>
<dbReference type="SUPFAM" id="SSF48264">
    <property type="entry name" value="Cytochrome P450"/>
    <property type="match status" value="1"/>
</dbReference>
<comment type="pathway">
    <text evidence="3">Secondary metabolite biosynthesis.</text>
</comment>
<evidence type="ECO:0000256" key="7">
    <source>
        <dbReference type="ARBA" id="ARBA00022723"/>
    </source>
</evidence>
<keyword evidence="5 13" id="KW-0349">Heme</keyword>
<comment type="subcellular location">
    <subcellularLocation>
        <location evidence="2">Membrane</location>
        <topology evidence="2">Single-pass membrane protein</topology>
    </subcellularLocation>
</comment>
<feature type="binding site" description="axial binding residue" evidence="13">
    <location>
        <position position="458"/>
    </location>
    <ligand>
        <name>heme</name>
        <dbReference type="ChEBI" id="CHEBI:30413"/>
    </ligand>
    <ligandPart>
        <name>Fe</name>
        <dbReference type="ChEBI" id="CHEBI:18248"/>
    </ligandPart>
</feature>
<dbReference type="PANTHER" id="PTHR46300:SF7">
    <property type="entry name" value="P450, PUTATIVE (EUROFUNG)-RELATED"/>
    <property type="match status" value="1"/>
</dbReference>
<keyword evidence="8 14" id="KW-1133">Transmembrane helix</keyword>
<dbReference type="GO" id="GO:0016020">
    <property type="term" value="C:membrane"/>
    <property type="evidence" value="ECO:0007669"/>
    <property type="project" value="UniProtKB-SubCell"/>
</dbReference>
<dbReference type="Gene3D" id="1.10.630.10">
    <property type="entry name" value="Cytochrome P450"/>
    <property type="match status" value="1"/>
</dbReference>
<dbReference type="PRINTS" id="PR00463">
    <property type="entry name" value="EP450I"/>
</dbReference>
<evidence type="ECO:0000256" key="8">
    <source>
        <dbReference type="ARBA" id="ARBA00022989"/>
    </source>
</evidence>
<evidence type="ECO:0000256" key="12">
    <source>
        <dbReference type="ARBA" id="ARBA00023136"/>
    </source>
</evidence>
<evidence type="ECO:0000256" key="10">
    <source>
        <dbReference type="ARBA" id="ARBA00023004"/>
    </source>
</evidence>
<evidence type="ECO:0000256" key="5">
    <source>
        <dbReference type="ARBA" id="ARBA00022617"/>
    </source>
</evidence>
<dbReference type="STRING" id="742152.A0A2H3JL82"/>
<organism evidence="15 16">
    <name type="scientific">Wolfiporia cocos (strain MD-104)</name>
    <name type="common">Brown rot fungus</name>
    <dbReference type="NCBI Taxonomy" id="742152"/>
    <lineage>
        <taxon>Eukaryota</taxon>
        <taxon>Fungi</taxon>
        <taxon>Dikarya</taxon>
        <taxon>Basidiomycota</taxon>
        <taxon>Agaricomycotina</taxon>
        <taxon>Agaricomycetes</taxon>
        <taxon>Polyporales</taxon>
        <taxon>Phaeolaceae</taxon>
        <taxon>Wolfiporia</taxon>
    </lineage>
</organism>
<reference evidence="15 16" key="1">
    <citation type="journal article" date="2012" name="Science">
        <title>The Paleozoic origin of enzymatic lignin decomposition reconstructed from 31 fungal genomes.</title>
        <authorList>
            <person name="Floudas D."/>
            <person name="Binder M."/>
            <person name="Riley R."/>
            <person name="Barry K."/>
            <person name="Blanchette R.A."/>
            <person name="Henrissat B."/>
            <person name="Martinez A.T."/>
            <person name="Otillar R."/>
            <person name="Spatafora J.W."/>
            <person name="Yadav J.S."/>
            <person name="Aerts A."/>
            <person name="Benoit I."/>
            <person name="Boyd A."/>
            <person name="Carlson A."/>
            <person name="Copeland A."/>
            <person name="Coutinho P.M."/>
            <person name="de Vries R.P."/>
            <person name="Ferreira P."/>
            <person name="Findley K."/>
            <person name="Foster B."/>
            <person name="Gaskell J."/>
            <person name="Glotzer D."/>
            <person name="Gorecki P."/>
            <person name="Heitman J."/>
            <person name="Hesse C."/>
            <person name="Hori C."/>
            <person name="Igarashi K."/>
            <person name="Jurgens J.A."/>
            <person name="Kallen N."/>
            <person name="Kersten P."/>
            <person name="Kohler A."/>
            <person name="Kuees U."/>
            <person name="Kumar T.K.A."/>
            <person name="Kuo A."/>
            <person name="LaButti K."/>
            <person name="Larrondo L.F."/>
            <person name="Lindquist E."/>
            <person name="Ling A."/>
            <person name="Lombard V."/>
            <person name="Lucas S."/>
            <person name="Lundell T."/>
            <person name="Martin R."/>
            <person name="McLaughlin D.J."/>
            <person name="Morgenstern I."/>
            <person name="Morin E."/>
            <person name="Murat C."/>
            <person name="Nagy L.G."/>
            <person name="Nolan M."/>
            <person name="Ohm R.A."/>
            <person name="Patyshakuliyeva A."/>
            <person name="Rokas A."/>
            <person name="Ruiz-Duenas F.J."/>
            <person name="Sabat G."/>
            <person name="Salamov A."/>
            <person name="Samejima M."/>
            <person name="Schmutz J."/>
            <person name="Slot J.C."/>
            <person name="St John F."/>
            <person name="Stenlid J."/>
            <person name="Sun H."/>
            <person name="Sun S."/>
            <person name="Syed K."/>
            <person name="Tsang A."/>
            <person name="Wiebenga A."/>
            <person name="Young D."/>
            <person name="Pisabarro A."/>
            <person name="Eastwood D.C."/>
            <person name="Martin F."/>
            <person name="Cullen D."/>
            <person name="Grigoriev I.V."/>
            <person name="Hibbett D.S."/>
        </authorList>
    </citation>
    <scope>NUCLEOTIDE SEQUENCE [LARGE SCALE GENOMIC DNA]</scope>
    <source>
        <strain evidence="15 16">MD-104</strain>
    </source>
</reference>
<evidence type="ECO:0000256" key="13">
    <source>
        <dbReference type="PIRSR" id="PIRSR602401-1"/>
    </source>
</evidence>
<evidence type="ECO:0000256" key="14">
    <source>
        <dbReference type="SAM" id="Phobius"/>
    </source>
</evidence>
<dbReference type="InterPro" id="IPR001128">
    <property type="entry name" value="Cyt_P450"/>
</dbReference>
<evidence type="ECO:0000313" key="16">
    <source>
        <dbReference type="Proteomes" id="UP000218811"/>
    </source>
</evidence>
<dbReference type="PANTHER" id="PTHR46300">
    <property type="entry name" value="P450, PUTATIVE (EUROFUNG)-RELATED-RELATED"/>
    <property type="match status" value="1"/>
</dbReference>
<accession>A0A2H3JL82</accession>
<dbReference type="InterPro" id="IPR002401">
    <property type="entry name" value="Cyt_P450_E_grp-I"/>
</dbReference>
<sequence length="533" mass="59771">MELLWDSVAGVLPAAVLISLCLLFLRLRPKRHLPPGPSPLPILGNLHQLPHEHQEEAFARWSSVYGDLINVKFLSKPALVINSMQAAQDLLVNRSGKYSERPRFVFLDEMMNWGAILATNSSNELFRKYQTWLRSTLQEKSALSRYRPLQYRATSNLLSALLNRPEAFTEHFKRFTGAILMEIAYGHTVTSAEDPLLSFAEETLDYISSYGHPGAAVVDYFPLLKYIPSWMPGMGFKRYANRVRRRVGQMLDAPFQEAADSLLSEAMGNATPSIAATLLEEAMSQGSLTPEHMTDIKGFCGMLLGAGVETTTAVLETFLLAMVMYPECFAKAQKEMDRITEAERLPTLDDKESLPYLECILKETYRWHTVVPLGKFVSTGTALLLSPSAIPHRNLVDDQYRGFDIAAGTIIIPNVWAMSQDETVYPEPQVFRPERFETPDSHKNDPRKFAYGFGRRMCPGRHLAEANVWLAMAHMIATLEITKALDATGREIELQAAFASGFTSHPKDFVCTIRPRSGAVTELVRQMGTISQM</sequence>
<name>A0A2H3JL82_WOLCO</name>
<gene>
    <name evidence="15" type="ORF">WOLCODRAFT_141304</name>
</gene>